<dbReference type="Pfam" id="PF13673">
    <property type="entry name" value="Acetyltransf_10"/>
    <property type="match status" value="1"/>
</dbReference>
<dbReference type="EMBL" id="FNRV01000001">
    <property type="protein sequence ID" value="SEC97336.1"/>
    <property type="molecule type" value="Genomic_DNA"/>
</dbReference>
<dbReference type="InterPro" id="IPR016181">
    <property type="entry name" value="Acyl_CoA_acyltransferase"/>
</dbReference>
<dbReference type="InterPro" id="IPR052564">
    <property type="entry name" value="N-acetyltrans/Recomb-assoc"/>
</dbReference>
<dbReference type="RefSeq" id="WP_047533794.1">
    <property type="nucleotide sequence ID" value="NZ_FNRV01000001.1"/>
</dbReference>
<name>A0ABY0Y5P9_9PSED</name>
<protein>
    <submittedName>
        <fullName evidence="2">L-amino acid N-acyltransferase YncA</fullName>
    </submittedName>
</protein>
<evidence type="ECO:0000259" key="1">
    <source>
        <dbReference type="PROSITE" id="PS51186"/>
    </source>
</evidence>
<dbReference type="PANTHER" id="PTHR43451:SF1">
    <property type="entry name" value="ACETYLTRANSFERASE"/>
    <property type="match status" value="1"/>
</dbReference>
<reference evidence="2 3" key="1">
    <citation type="submission" date="2016-10" db="EMBL/GenBank/DDBJ databases">
        <authorList>
            <person name="Varghese N."/>
            <person name="Submissions S."/>
        </authorList>
    </citation>
    <scope>NUCLEOTIDE SEQUENCE [LARGE SCALE GENOMIC DNA]</scope>
    <source>
        <strain evidence="2 3">DSM 18327</strain>
    </source>
</reference>
<organism evidence="2 3">
    <name type="scientific">Pseudomonas mohnii</name>
    <dbReference type="NCBI Taxonomy" id="395600"/>
    <lineage>
        <taxon>Bacteria</taxon>
        <taxon>Pseudomonadati</taxon>
        <taxon>Pseudomonadota</taxon>
        <taxon>Gammaproteobacteria</taxon>
        <taxon>Pseudomonadales</taxon>
        <taxon>Pseudomonadaceae</taxon>
        <taxon>Pseudomonas</taxon>
    </lineage>
</organism>
<dbReference type="PROSITE" id="PS51186">
    <property type="entry name" value="GNAT"/>
    <property type="match status" value="1"/>
</dbReference>
<keyword evidence="3" id="KW-1185">Reference proteome</keyword>
<dbReference type="Gene3D" id="3.40.630.30">
    <property type="match status" value="1"/>
</dbReference>
<evidence type="ECO:0000313" key="3">
    <source>
        <dbReference type="Proteomes" id="UP000199665"/>
    </source>
</evidence>
<dbReference type="Proteomes" id="UP000199665">
    <property type="component" value="Unassembled WGS sequence"/>
</dbReference>
<comment type="caution">
    <text evidence="2">The sequence shown here is derived from an EMBL/GenBank/DDBJ whole genome shotgun (WGS) entry which is preliminary data.</text>
</comment>
<sequence length="158" mass="17565">MSHVQIRPATLEDAENIFQTHKDSVESLCTADYSAEQIAMWLDGRSPQTYREAIVGGNVWLAQNDGIQGFVEVDGHEVSKLFIRGSGARQGIGRLLLEKALQQIRDAGHSRAYLEATLTAEKFYQQLGFRKIGEGTFSRGNSPVSIEIIKMERPLQAT</sequence>
<evidence type="ECO:0000313" key="2">
    <source>
        <dbReference type="EMBL" id="SEC97336.1"/>
    </source>
</evidence>
<dbReference type="SUPFAM" id="SSF55729">
    <property type="entry name" value="Acyl-CoA N-acyltransferases (Nat)"/>
    <property type="match status" value="1"/>
</dbReference>
<dbReference type="PANTHER" id="PTHR43451">
    <property type="entry name" value="ACETYLTRANSFERASE (GNAT) FAMILY PROTEIN"/>
    <property type="match status" value="1"/>
</dbReference>
<accession>A0ABY0Y5P9</accession>
<gene>
    <name evidence="2" type="ORF">SAMN05216205_3795</name>
</gene>
<dbReference type="CDD" id="cd04301">
    <property type="entry name" value="NAT_SF"/>
    <property type="match status" value="1"/>
</dbReference>
<proteinExistence type="predicted"/>
<dbReference type="InterPro" id="IPR000182">
    <property type="entry name" value="GNAT_dom"/>
</dbReference>
<feature type="domain" description="N-acetyltransferase" evidence="1">
    <location>
        <begin position="4"/>
        <end position="156"/>
    </location>
</feature>